<dbReference type="EMBL" id="AVBF01000076">
    <property type="protein sequence ID" value="KGP71220.1"/>
    <property type="molecule type" value="Genomic_DNA"/>
</dbReference>
<keyword evidence="1 2" id="KW-0378">Hydrolase</keyword>
<dbReference type="HAMAP" id="MF_01940">
    <property type="entry name" value="RNA_CPDase"/>
    <property type="match status" value="1"/>
</dbReference>
<dbReference type="PANTHER" id="PTHR35561">
    <property type="entry name" value="RNA 2',3'-CYCLIC PHOSPHODIESTERASE"/>
    <property type="match status" value="1"/>
</dbReference>
<dbReference type="SUPFAM" id="SSF55144">
    <property type="entry name" value="LigT-like"/>
    <property type="match status" value="1"/>
</dbReference>
<comment type="catalytic activity">
    <reaction evidence="2">
        <text>a 3'-end 2',3'-cyclophospho-ribonucleotide-RNA + H2O = a 3'-end 2'-phospho-ribonucleotide-RNA + H(+)</text>
        <dbReference type="Rhea" id="RHEA:11828"/>
        <dbReference type="Rhea" id="RHEA-COMP:10464"/>
        <dbReference type="Rhea" id="RHEA-COMP:17353"/>
        <dbReference type="ChEBI" id="CHEBI:15377"/>
        <dbReference type="ChEBI" id="CHEBI:15378"/>
        <dbReference type="ChEBI" id="CHEBI:83064"/>
        <dbReference type="ChEBI" id="CHEBI:173113"/>
        <dbReference type="EC" id="3.1.4.58"/>
    </reaction>
</comment>
<evidence type="ECO:0000313" key="4">
    <source>
        <dbReference type="EMBL" id="KGP71220.1"/>
    </source>
</evidence>
<feature type="short sequence motif" description="HXTX 1" evidence="2">
    <location>
        <begin position="42"/>
        <end position="45"/>
    </location>
</feature>
<evidence type="ECO:0000256" key="1">
    <source>
        <dbReference type="ARBA" id="ARBA00022801"/>
    </source>
</evidence>
<dbReference type="Pfam" id="PF02834">
    <property type="entry name" value="LigT_PEase"/>
    <property type="match status" value="2"/>
</dbReference>
<dbReference type="EC" id="3.1.4.58" evidence="2"/>
<dbReference type="GO" id="GO:0004113">
    <property type="term" value="F:2',3'-cyclic-nucleotide 3'-phosphodiesterase activity"/>
    <property type="evidence" value="ECO:0007669"/>
    <property type="project" value="InterPro"/>
</dbReference>
<organism evidence="4 5">
    <name type="scientific">Pontibacillus yanchengensis Y32</name>
    <dbReference type="NCBI Taxonomy" id="1385514"/>
    <lineage>
        <taxon>Bacteria</taxon>
        <taxon>Bacillati</taxon>
        <taxon>Bacillota</taxon>
        <taxon>Bacilli</taxon>
        <taxon>Bacillales</taxon>
        <taxon>Bacillaceae</taxon>
        <taxon>Pontibacillus</taxon>
    </lineage>
</organism>
<dbReference type="RefSeq" id="WP_036823545.1">
    <property type="nucleotide sequence ID" value="NZ_AVBF01000076.1"/>
</dbReference>
<evidence type="ECO:0000313" key="5">
    <source>
        <dbReference type="Proteomes" id="UP000030147"/>
    </source>
</evidence>
<reference evidence="4 5" key="1">
    <citation type="journal article" date="2015" name="Stand. Genomic Sci.">
        <title>High quality draft genome sequence of the moderately halophilic bacterium Pontibacillus yanchengensis Y32(T) and comparison among Pontibacillus genomes.</title>
        <authorList>
            <person name="Huang J."/>
            <person name="Qiao Z.X."/>
            <person name="Tang J.W."/>
            <person name="Wang G."/>
        </authorList>
    </citation>
    <scope>NUCLEOTIDE SEQUENCE [LARGE SCALE GENOMIC DNA]</scope>
    <source>
        <strain evidence="4 5">Y32</strain>
    </source>
</reference>
<dbReference type="Proteomes" id="UP000030147">
    <property type="component" value="Unassembled WGS sequence"/>
</dbReference>
<sequence length="188" mass="21653">MDAHYFIGISLPKEVSAHLSRWQREIKQHAEYKNWTNPEDLHITLKFLGATSEKKVKQLCNELVACGDVSPFSLNIEGFGFFGNPSSPRVIWAGVEKARSLLLLQERIEQVCSKLGFEKETRTYKPHITLAKKWQDSSSIHPELDAILKQKDWLETFEVNTFTLFKIHPKQTPKYEVVQNISLSPENV</sequence>
<keyword evidence="5" id="KW-1185">Reference proteome</keyword>
<dbReference type="NCBIfam" id="TIGR02258">
    <property type="entry name" value="2_5_ligase"/>
    <property type="match status" value="1"/>
</dbReference>
<dbReference type="InterPro" id="IPR009097">
    <property type="entry name" value="Cyclic_Pdiesterase"/>
</dbReference>
<gene>
    <name evidence="4" type="ORF">N782_20645</name>
</gene>
<feature type="active site" description="Proton donor" evidence="2">
    <location>
        <position position="42"/>
    </location>
</feature>
<dbReference type="PANTHER" id="PTHR35561:SF1">
    <property type="entry name" value="RNA 2',3'-CYCLIC PHOSPHODIESTERASE"/>
    <property type="match status" value="1"/>
</dbReference>
<accession>A0A0A2TPF7</accession>
<feature type="short sequence motif" description="HXTX 2" evidence="2">
    <location>
        <begin position="127"/>
        <end position="130"/>
    </location>
</feature>
<evidence type="ECO:0000256" key="2">
    <source>
        <dbReference type="HAMAP-Rule" id="MF_01940"/>
    </source>
</evidence>
<protein>
    <recommendedName>
        <fullName evidence="2">RNA 2',3'-cyclic phosphodiesterase</fullName>
        <shortName evidence="2">RNA 2',3'-CPDase</shortName>
        <ecNumber evidence="2">3.1.4.58</ecNumber>
    </recommendedName>
</protein>
<dbReference type="STRING" id="1385514.N782_20645"/>
<comment type="similarity">
    <text evidence="2">Belongs to the 2H phosphoesterase superfamily. ThpR family.</text>
</comment>
<proteinExistence type="inferred from homology"/>
<evidence type="ECO:0000259" key="3">
    <source>
        <dbReference type="Pfam" id="PF02834"/>
    </source>
</evidence>
<comment type="caution">
    <text evidence="4">The sequence shown here is derived from an EMBL/GenBank/DDBJ whole genome shotgun (WGS) entry which is preliminary data.</text>
</comment>
<feature type="domain" description="Phosphoesterase HXTX" evidence="3">
    <location>
        <begin position="98"/>
        <end position="175"/>
    </location>
</feature>
<dbReference type="InterPro" id="IPR004175">
    <property type="entry name" value="RNA_CPDase"/>
</dbReference>
<name>A0A0A2TPF7_9BACI</name>
<feature type="active site" description="Proton acceptor" evidence="2">
    <location>
        <position position="127"/>
    </location>
</feature>
<comment type="function">
    <text evidence="2">Hydrolyzes RNA 2',3'-cyclic phosphodiester to an RNA 2'-phosphomonoester.</text>
</comment>
<dbReference type="OrthoDB" id="9789350at2"/>
<dbReference type="eggNOG" id="COG1514">
    <property type="taxonomic scope" value="Bacteria"/>
</dbReference>
<feature type="domain" description="Phosphoesterase HXTX" evidence="3">
    <location>
        <begin position="9"/>
        <end position="92"/>
    </location>
</feature>
<dbReference type="InterPro" id="IPR014051">
    <property type="entry name" value="Phosphoesterase_HXTX"/>
</dbReference>
<dbReference type="AlphaFoldDB" id="A0A0A2TPF7"/>
<dbReference type="GO" id="GO:0008664">
    <property type="term" value="F:RNA 2',3'-cyclic 3'-phosphodiesterase activity"/>
    <property type="evidence" value="ECO:0007669"/>
    <property type="project" value="UniProtKB-EC"/>
</dbReference>
<dbReference type="Gene3D" id="3.90.1140.10">
    <property type="entry name" value="Cyclic phosphodiesterase"/>
    <property type="match status" value="1"/>
</dbReference>